<evidence type="ECO:0000256" key="1">
    <source>
        <dbReference type="ARBA" id="ARBA00001946"/>
    </source>
</evidence>
<dbReference type="HAMAP" id="MF_00185">
    <property type="entry name" value="IPP_trans"/>
    <property type="match status" value="1"/>
</dbReference>
<dbReference type="Proteomes" id="UP000616114">
    <property type="component" value="Unassembled WGS sequence"/>
</dbReference>
<dbReference type="AlphaFoldDB" id="A0A8J2TXJ5"/>
<dbReference type="GO" id="GO:0006400">
    <property type="term" value="P:tRNA modification"/>
    <property type="evidence" value="ECO:0007669"/>
    <property type="project" value="TreeGrafter"/>
</dbReference>
<feature type="coiled-coil region" evidence="14">
    <location>
        <begin position="238"/>
        <end position="265"/>
    </location>
</feature>
<dbReference type="EC" id="2.5.1.75" evidence="10"/>
<evidence type="ECO:0000256" key="6">
    <source>
        <dbReference type="ARBA" id="ARBA00022741"/>
    </source>
</evidence>
<dbReference type="FunFam" id="1.10.20.140:FF:000001">
    <property type="entry name" value="tRNA dimethylallyltransferase"/>
    <property type="match status" value="1"/>
</dbReference>
<evidence type="ECO:0000256" key="3">
    <source>
        <dbReference type="ARBA" id="ARBA00005842"/>
    </source>
</evidence>
<keyword evidence="4 10" id="KW-0808">Transferase</keyword>
<evidence type="ECO:0000313" key="15">
    <source>
        <dbReference type="EMBL" id="GGA11799.1"/>
    </source>
</evidence>
<comment type="caution">
    <text evidence="15">The sequence shown here is derived from an EMBL/GenBank/DDBJ whole genome shotgun (WGS) entry which is preliminary data.</text>
</comment>
<evidence type="ECO:0000256" key="14">
    <source>
        <dbReference type="SAM" id="Coils"/>
    </source>
</evidence>
<dbReference type="PANTHER" id="PTHR11088">
    <property type="entry name" value="TRNA DIMETHYLALLYLTRANSFERASE"/>
    <property type="match status" value="1"/>
</dbReference>
<keyword evidence="5 10" id="KW-0819">tRNA processing</keyword>
<feature type="site" description="Interaction with substrate tRNA" evidence="10">
    <location>
        <position position="103"/>
    </location>
</feature>
<dbReference type="Gene3D" id="3.40.50.300">
    <property type="entry name" value="P-loop containing nucleotide triphosphate hydrolases"/>
    <property type="match status" value="1"/>
</dbReference>
<dbReference type="Pfam" id="PF01715">
    <property type="entry name" value="IPPT"/>
    <property type="match status" value="1"/>
</dbReference>
<keyword evidence="7 10" id="KW-0067">ATP-binding</keyword>
<dbReference type="GO" id="GO:0005524">
    <property type="term" value="F:ATP binding"/>
    <property type="evidence" value="ECO:0007669"/>
    <property type="project" value="UniProtKB-UniRule"/>
</dbReference>
<sequence length="306" mass="33896">MNMPPPVVAVVGATATGKSEFALALAERLNGEIVNADALQFYRGMDIGTAKLPPAERRGIPHWLIDVLEVTQEASVAVFQAQARSLIDGLRSLGRVPVLVGGSGLYVRAVLDDLRFPGTDPGVRTRLEERLAEEGVGALRSDLERLDPAAAEKIAPADERRTVRALEVIELTGKPFSAHLPEYRHLRPTVQLGLAMDRHELHSRIERRVAQMWEHGLLDEVEQLLGRGLAAGRTASRAIGYAQAIAQLEGRLSEAEAQSDTVVQTRRFAKRQGTWFRRDQRIHWLDATRPLAELTDEALDLIRTHR</sequence>
<proteinExistence type="inferred from homology"/>
<feature type="site" description="Interaction with substrate tRNA" evidence="10">
    <location>
        <position position="124"/>
    </location>
</feature>
<comment type="catalytic activity">
    <reaction evidence="9 10 11">
        <text>adenosine(37) in tRNA + dimethylallyl diphosphate = N(6)-dimethylallyladenosine(37) in tRNA + diphosphate</text>
        <dbReference type="Rhea" id="RHEA:26482"/>
        <dbReference type="Rhea" id="RHEA-COMP:10162"/>
        <dbReference type="Rhea" id="RHEA-COMP:10375"/>
        <dbReference type="ChEBI" id="CHEBI:33019"/>
        <dbReference type="ChEBI" id="CHEBI:57623"/>
        <dbReference type="ChEBI" id="CHEBI:74411"/>
        <dbReference type="ChEBI" id="CHEBI:74415"/>
        <dbReference type="EC" id="2.5.1.75"/>
    </reaction>
</comment>
<comment type="caution">
    <text evidence="10">Lacks conserved residue(s) required for the propagation of feature annotation.</text>
</comment>
<dbReference type="EMBL" id="BMFY01000004">
    <property type="protein sequence ID" value="GGA11799.1"/>
    <property type="molecule type" value="Genomic_DNA"/>
</dbReference>
<evidence type="ECO:0000313" key="16">
    <source>
        <dbReference type="Proteomes" id="UP000616114"/>
    </source>
</evidence>
<evidence type="ECO:0000256" key="8">
    <source>
        <dbReference type="ARBA" id="ARBA00022842"/>
    </source>
</evidence>
<feature type="binding site" evidence="10">
    <location>
        <begin position="12"/>
        <end position="19"/>
    </location>
    <ligand>
        <name>ATP</name>
        <dbReference type="ChEBI" id="CHEBI:30616"/>
    </ligand>
</feature>
<comment type="function">
    <text evidence="2 10 12">Catalyzes the transfer of a dimethylallyl group onto the adenine at position 37 in tRNAs that read codons beginning with uridine, leading to the formation of N6-(dimethylallyl)adenosine (i(6)A).</text>
</comment>
<evidence type="ECO:0000256" key="13">
    <source>
        <dbReference type="RuleBase" id="RU003785"/>
    </source>
</evidence>
<comment type="cofactor">
    <cofactor evidence="1 10">
        <name>Mg(2+)</name>
        <dbReference type="ChEBI" id="CHEBI:18420"/>
    </cofactor>
</comment>
<reference evidence="15" key="2">
    <citation type="submission" date="2020-09" db="EMBL/GenBank/DDBJ databases">
        <authorList>
            <person name="Sun Q."/>
            <person name="Zhou Y."/>
        </authorList>
    </citation>
    <scope>NUCLEOTIDE SEQUENCE</scope>
    <source>
        <strain evidence="15">CGMCC 1.12785</strain>
    </source>
</reference>
<evidence type="ECO:0000256" key="10">
    <source>
        <dbReference type="HAMAP-Rule" id="MF_00185"/>
    </source>
</evidence>
<dbReference type="SUPFAM" id="SSF52540">
    <property type="entry name" value="P-loop containing nucleoside triphosphate hydrolases"/>
    <property type="match status" value="2"/>
</dbReference>
<protein>
    <recommendedName>
        <fullName evidence="10">tRNA dimethylallyltransferase</fullName>
        <ecNumber evidence="10">2.5.1.75</ecNumber>
    </recommendedName>
    <alternativeName>
        <fullName evidence="10">Dimethylallyl diphosphate:tRNA dimethylallyltransferase</fullName>
        <shortName evidence="10">DMAPP:tRNA dimethylallyltransferase</shortName>
        <shortName evidence="10">DMATase</shortName>
    </alternativeName>
    <alternativeName>
        <fullName evidence="10">Isopentenyl-diphosphate:tRNA isopentenyltransferase</fullName>
        <shortName evidence="10">IPP transferase</shortName>
        <shortName evidence="10">IPPT</shortName>
        <shortName evidence="10">IPTase</shortName>
    </alternativeName>
</protein>
<evidence type="ECO:0000256" key="2">
    <source>
        <dbReference type="ARBA" id="ARBA00003213"/>
    </source>
</evidence>
<keyword evidence="16" id="KW-1185">Reference proteome</keyword>
<keyword evidence="6 10" id="KW-0547">Nucleotide-binding</keyword>
<dbReference type="GO" id="GO:0052381">
    <property type="term" value="F:tRNA dimethylallyltransferase activity"/>
    <property type="evidence" value="ECO:0007669"/>
    <property type="project" value="UniProtKB-UniRule"/>
</dbReference>
<dbReference type="PANTHER" id="PTHR11088:SF60">
    <property type="entry name" value="TRNA DIMETHYLALLYLTRANSFERASE"/>
    <property type="match status" value="1"/>
</dbReference>
<dbReference type="InterPro" id="IPR039657">
    <property type="entry name" value="Dimethylallyltransferase"/>
</dbReference>
<evidence type="ECO:0000256" key="7">
    <source>
        <dbReference type="ARBA" id="ARBA00022840"/>
    </source>
</evidence>
<dbReference type="InterPro" id="IPR027417">
    <property type="entry name" value="P-loop_NTPase"/>
</dbReference>
<evidence type="ECO:0000256" key="11">
    <source>
        <dbReference type="RuleBase" id="RU003783"/>
    </source>
</evidence>
<name>A0A8J2TXJ5_9MICO</name>
<evidence type="ECO:0000256" key="12">
    <source>
        <dbReference type="RuleBase" id="RU003784"/>
    </source>
</evidence>
<gene>
    <name evidence="10 15" type="primary">miaA</name>
    <name evidence="15" type="ORF">GCM10011333_13380</name>
</gene>
<keyword evidence="8 10" id="KW-0460">Magnesium</keyword>
<accession>A0A8J2TXJ5</accession>
<feature type="binding site" evidence="10">
    <location>
        <begin position="14"/>
        <end position="19"/>
    </location>
    <ligand>
        <name>substrate</name>
    </ligand>
</feature>
<comment type="subunit">
    <text evidence="10">Monomer.</text>
</comment>
<evidence type="ECO:0000256" key="4">
    <source>
        <dbReference type="ARBA" id="ARBA00022679"/>
    </source>
</evidence>
<evidence type="ECO:0000256" key="5">
    <source>
        <dbReference type="ARBA" id="ARBA00022694"/>
    </source>
</evidence>
<dbReference type="Gene3D" id="1.10.20.140">
    <property type="match status" value="1"/>
</dbReference>
<comment type="similarity">
    <text evidence="3 10 13">Belongs to the IPP transferase family.</text>
</comment>
<evidence type="ECO:0000256" key="9">
    <source>
        <dbReference type="ARBA" id="ARBA00049563"/>
    </source>
</evidence>
<organism evidence="15 16">
    <name type="scientific">Sediminivirga luteola</name>
    <dbReference type="NCBI Taxonomy" id="1774748"/>
    <lineage>
        <taxon>Bacteria</taxon>
        <taxon>Bacillati</taxon>
        <taxon>Actinomycetota</taxon>
        <taxon>Actinomycetes</taxon>
        <taxon>Micrococcales</taxon>
        <taxon>Brevibacteriaceae</taxon>
        <taxon>Sediminivirga</taxon>
    </lineage>
</organism>
<keyword evidence="14" id="KW-0175">Coiled coil</keyword>
<dbReference type="NCBIfam" id="TIGR00174">
    <property type="entry name" value="miaA"/>
    <property type="match status" value="1"/>
</dbReference>
<dbReference type="InterPro" id="IPR018022">
    <property type="entry name" value="IPT"/>
</dbReference>
<reference evidence="15" key="1">
    <citation type="journal article" date="2014" name="Int. J. Syst. Evol. Microbiol.">
        <title>Complete genome sequence of Corynebacterium casei LMG S-19264T (=DSM 44701T), isolated from a smear-ripened cheese.</title>
        <authorList>
            <consortium name="US DOE Joint Genome Institute (JGI-PGF)"/>
            <person name="Walter F."/>
            <person name="Albersmeier A."/>
            <person name="Kalinowski J."/>
            <person name="Ruckert C."/>
        </authorList>
    </citation>
    <scope>NUCLEOTIDE SEQUENCE</scope>
    <source>
        <strain evidence="15">CGMCC 1.12785</strain>
    </source>
</reference>